<reference evidence="2 3" key="1">
    <citation type="submission" date="2024-05" db="EMBL/GenBank/DDBJ databases">
        <title>Genome sequencing and assembly of Indian major carp, Cirrhinus mrigala (Hamilton, 1822).</title>
        <authorList>
            <person name="Mohindra V."/>
            <person name="Chowdhury L.M."/>
            <person name="Lal K."/>
            <person name="Jena J.K."/>
        </authorList>
    </citation>
    <scope>NUCLEOTIDE SEQUENCE [LARGE SCALE GENOMIC DNA]</scope>
    <source>
        <strain evidence="2">CM1030</strain>
        <tissue evidence="2">Blood</tissue>
    </source>
</reference>
<organism evidence="2 3">
    <name type="scientific">Cirrhinus mrigala</name>
    <name type="common">Mrigala</name>
    <dbReference type="NCBI Taxonomy" id="683832"/>
    <lineage>
        <taxon>Eukaryota</taxon>
        <taxon>Metazoa</taxon>
        <taxon>Chordata</taxon>
        <taxon>Craniata</taxon>
        <taxon>Vertebrata</taxon>
        <taxon>Euteleostomi</taxon>
        <taxon>Actinopterygii</taxon>
        <taxon>Neopterygii</taxon>
        <taxon>Teleostei</taxon>
        <taxon>Ostariophysi</taxon>
        <taxon>Cypriniformes</taxon>
        <taxon>Cyprinidae</taxon>
        <taxon>Labeoninae</taxon>
        <taxon>Labeonini</taxon>
        <taxon>Cirrhinus</taxon>
    </lineage>
</organism>
<evidence type="ECO:0000313" key="2">
    <source>
        <dbReference type="EMBL" id="KAL0155244.1"/>
    </source>
</evidence>
<dbReference type="Proteomes" id="UP001529510">
    <property type="component" value="Unassembled WGS sequence"/>
</dbReference>
<evidence type="ECO:0008006" key="4">
    <source>
        <dbReference type="Google" id="ProtNLM"/>
    </source>
</evidence>
<comment type="caution">
    <text evidence="2">The sequence shown here is derived from an EMBL/GenBank/DDBJ whole genome shotgun (WGS) entry which is preliminary data.</text>
</comment>
<feature type="transmembrane region" description="Helical" evidence="1">
    <location>
        <begin position="53"/>
        <end position="75"/>
    </location>
</feature>
<feature type="transmembrane region" description="Helical" evidence="1">
    <location>
        <begin position="81"/>
        <end position="104"/>
    </location>
</feature>
<gene>
    <name evidence="2" type="ORF">M9458_049507</name>
</gene>
<dbReference type="AlphaFoldDB" id="A0ABD0N1G2"/>
<feature type="non-terminal residue" evidence="2">
    <location>
        <position position="1"/>
    </location>
</feature>
<name>A0ABD0N1G2_CIRMR</name>
<keyword evidence="3" id="KW-1185">Reference proteome</keyword>
<sequence>NGPEDLNHKSGISNGHVLYNRDEPEYYPPVHQNGAPLGLESEDFEKRGVGLDFAILDSTFLLSQVFPTLFMGMIVQFTESVTAYIASSAIFGAIGIYFATHIVFDQKDLRS</sequence>
<evidence type="ECO:0000256" key="1">
    <source>
        <dbReference type="SAM" id="Phobius"/>
    </source>
</evidence>
<keyword evidence="1" id="KW-0472">Membrane</keyword>
<dbReference type="EMBL" id="JAMKFB020000025">
    <property type="protein sequence ID" value="KAL0155244.1"/>
    <property type="molecule type" value="Genomic_DNA"/>
</dbReference>
<proteinExistence type="predicted"/>
<evidence type="ECO:0000313" key="3">
    <source>
        <dbReference type="Proteomes" id="UP001529510"/>
    </source>
</evidence>
<keyword evidence="1" id="KW-1133">Transmembrane helix</keyword>
<keyword evidence="1" id="KW-0812">Transmembrane</keyword>
<protein>
    <recommendedName>
        <fullName evidence="4">Solute carrier family 45 member 2</fullName>
    </recommendedName>
</protein>
<accession>A0ABD0N1G2</accession>